<dbReference type="Proteomes" id="UP000468687">
    <property type="component" value="Unassembled WGS sequence"/>
</dbReference>
<dbReference type="EMBL" id="JAAGXA010000004">
    <property type="protein sequence ID" value="NEN78152.1"/>
    <property type="molecule type" value="Genomic_DNA"/>
</dbReference>
<protein>
    <submittedName>
        <fullName evidence="3">PadR family transcriptional regulator</fullName>
    </submittedName>
</protein>
<dbReference type="InterPro" id="IPR036390">
    <property type="entry name" value="WH_DNA-bd_sf"/>
</dbReference>
<gene>
    <name evidence="3" type="ORF">G3T38_07675</name>
</gene>
<feature type="domain" description="Transcription regulator PadR C-terminal" evidence="2">
    <location>
        <begin position="92"/>
        <end position="174"/>
    </location>
</feature>
<evidence type="ECO:0000259" key="1">
    <source>
        <dbReference type="Pfam" id="PF03551"/>
    </source>
</evidence>
<dbReference type="PANTHER" id="PTHR43252:SF4">
    <property type="entry name" value="TRANSCRIPTIONAL REGULATORY PROTEIN"/>
    <property type="match status" value="1"/>
</dbReference>
<dbReference type="AlphaFoldDB" id="A0A6P0HHI8"/>
<dbReference type="RefSeq" id="WP_163771580.1">
    <property type="nucleotide sequence ID" value="NZ_JAAGXA010000004.1"/>
</dbReference>
<proteinExistence type="predicted"/>
<dbReference type="Gene3D" id="1.10.10.10">
    <property type="entry name" value="Winged helix-like DNA-binding domain superfamily/Winged helix DNA-binding domain"/>
    <property type="match status" value="1"/>
</dbReference>
<evidence type="ECO:0000313" key="3">
    <source>
        <dbReference type="EMBL" id="NEN78152.1"/>
    </source>
</evidence>
<evidence type="ECO:0000313" key="4">
    <source>
        <dbReference type="Proteomes" id="UP000468687"/>
    </source>
</evidence>
<dbReference type="InterPro" id="IPR005149">
    <property type="entry name" value="Tscrpt_reg_PadR_N"/>
</dbReference>
<evidence type="ECO:0000259" key="2">
    <source>
        <dbReference type="Pfam" id="PF10400"/>
    </source>
</evidence>
<feature type="domain" description="Transcription regulator PadR N-terminal" evidence="1">
    <location>
        <begin position="7"/>
        <end position="80"/>
    </location>
</feature>
<keyword evidence="4" id="KW-1185">Reference proteome</keyword>
<dbReference type="InterPro" id="IPR018309">
    <property type="entry name" value="Tscrpt_reg_PadR_C"/>
</dbReference>
<dbReference type="SUPFAM" id="SSF46785">
    <property type="entry name" value="Winged helix' DNA-binding domain"/>
    <property type="match status" value="1"/>
</dbReference>
<dbReference type="Pfam" id="PF10400">
    <property type="entry name" value="Vir_act_alpha_C"/>
    <property type="match status" value="1"/>
</dbReference>
<dbReference type="Gene3D" id="6.10.140.190">
    <property type="match status" value="1"/>
</dbReference>
<dbReference type="Pfam" id="PF03551">
    <property type="entry name" value="PadR"/>
    <property type="match status" value="1"/>
</dbReference>
<organism evidence="3 4">
    <name type="scientific">Nocardioides zeae</name>
    <dbReference type="NCBI Taxonomy" id="1457234"/>
    <lineage>
        <taxon>Bacteria</taxon>
        <taxon>Bacillati</taxon>
        <taxon>Actinomycetota</taxon>
        <taxon>Actinomycetes</taxon>
        <taxon>Propionibacteriales</taxon>
        <taxon>Nocardioidaceae</taxon>
        <taxon>Nocardioides</taxon>
    </lineage>
</organism>
<dbReference type="PANTHER" id="PTHR43252">
    <property type="entry name" value="TRANSCRIPTIONAL REGULATOR YQJI"/>
    <property type="match status" value="1"/>
</dbReference>
<reference evidence="3 4" key="1">
    <citation type="journal article" date="2014" name="Int. J. Syst. Evol. Microbiol.">
        <title>Nocardioides zeae sp. nov., isolated from the stem of Zea mays.</title>
        <authorList>
            <person name="Glaeser S.P."/>
            <person name="McInroy J.A."/>
            <person name="Busse H.J."/>
            <person name="Kampfer P."/>
        </authorList>
    </citation>
    <scope>NUCLEOTIDE SEQUENCE [LARGE SCALE GENOMIC DNA]</scope>
    <source>
        <strain evidence="3 4">JCM 30728</strain>
    </source>
</reference>
<sequence length="194" mass="21682">MALEHVLLVALRERGGSGLELTQRFERTLGNFWQASHQQIYRTLGRMADDGWVDVETVAQTGRPDKKVYAVSPVGEKVLADWLATPSDPEPLRTEVAVKMRGASYGDRAAVLAHLAVRREEHRARLRAYEEMAATQFPDPGALAGSTLDRWLVLRGGLLMEQFWIAWLDEYLTAHGAPSTHPATDHPTDPEESR</sequence>
<comment type="caution">
    <text evidence="3">The sequence shown here is derived from an EMBL/GenBank/DDBJ whole genome shotgun (WGS) entry which is preliminary data.</text>
</comment>
<name>A0A6P0HHI8_9ACTN</name>
<dbReference type="InterPro" id="IPR036388">
    <property type="entry name" value="WH-like_DNA-bd_sf"/>
</dbReference>
<accession>A0A6P0HHI8</accession>